<dbReference type="InterPro" id="IPR017853">
    <property type="entry name" value="GH"/>
</dbReference>
<dbReference type="Gene3D" id="3.20.20.80">
    <property type="entry name" value="Glycosidases"/>
    <property type="match status" value="1"/>
</dbReference>
<dbReference type="RefSeq" id="WP_252968536.1">
    <property type="nucleotide sequence ID" value="NZ_DAITWI010000003.1"/>
</dbReference>
<dbReference type="AlphaFoldDB" id="A0A6L7ABF7"/>
<dbReference type="InterPro" id="IPR045857">
    <property type="entry name" value="O16G_dom_2"/>
</dbReference>
<gene>
    <name evidence="5" type="ORF">GQS40_10630</name>
</gene>
<evidence type="ECO:0000256" key="2">
    <source>
        <dbReference type="ARBA" id="ARBA00022801"/>
    </source>
</evidence>
<dbReference type="EC" id="3.2.1.93" evidence="5"/>
<organism evidence="5 6">
    <name type="scientific">Leuconostoc lactis</name>
    <dbReference type="NCBI Taxonomy" id="1246"/>
    <lineage>
        <taxon>Bacteria</taxon>
        <taxon>Bacillati</taxon>
        <taxon>Bacillota</taxon>
        <taxon>Bacilli</taxon>
        <taxon>Lactobacillales</taxon>
        <taxon>Lactobacillaceae</taxon>
        <taxon>Leuconostoc</taxon>
    </lineage>
</organism>
<dbReference type="PANTHER" id="PTHR10357:SF217">
    <property type="entry name" value="TREHALOSE-6-PHOSPHATE HYDROLASE"/>
    <property type="match status" value="1"/>
</dbReference>
<dbReference type="SUPFAM" id="SSF51445">
    <property type="entry name" value="(Trans)glycosidases"/>
    <property type="match status" value="1"/>
</dbReference>
<keyword evidence="3 5" id="KW-0326">Glycosidase</keyword>
<dbReference type="GO" id="GO:0009313">
    <property type="term" value="P:oligosaccharide catabolic process"/>
    <property type="evidence" value="ECO:0007669"/>
    <property type="project" value="TreeGrafter"/>
</dbReference>
<dbReference type="Gene3D" id="3.90.400.10">
    <property type="entry name" value="Oligo-1,6-glucosidase, Domain 2"/>
    <property type="match status" value="1"/>
</dbReference>
<dbReference type="Proteomes" id="UP000478636">
    <property type="component" value="Unassembled WGS sequence"/>
</dbReference>
<dbReference type="EMBL" id="WSZI01000017">
    <property type="protein sequence ID" value="MWN21594.1"/>
    <property type="molecule type" value="Genomic_DNA"/>
</dbReference>
<proteinExistence type="inferred from homology"/>
<dbReference type="CDD" id="cd11333">
    <property type="entry name" value="AmyAc_SI_OligoGlu_DGase"/>
    <property type="match status" value="1"/>
</dbReference>
<keyword evidence="2 5" id="KW-0378">Hydrolase</keyword>
<sequence>MTELGKHVVYQVYPKSFQDSNDDGIGDLPGLIQRLPYLANLGVTMIWLNPIFPSPQNDNGYDISDYTAIDPLFGTMADFEQLVLEAESYQMGIMLDMVFNHTSTAHPWFQKALAGDVKYQDYYYLRPYRENGLEPTNWVSKFGGSAWSRFGETDCAYLHLYDQSQADLNWHNPAVRQELYAILNFWLAKGVRGFRFDVINVIGKAADLVDDDTDNGGKYLYTDTPIVQTYIQEMHAATFGHYSDVITVGELSSTTIDQTATYTNPQNKALSMGFNFHHLKVDYAQGEKWTKLPYDFEALRQLWHGWSQGIMTANGWPAWFWNNHDQPRAVNRFIKKPKYYRTGAKMLAMMVHLNRGTPYIYMGEEIGMLDPNYQGMTDYVDVESQNAYRMLLTKGLTPSEAFAVVQSKARDNSRVPMQWDNSPYAGFSTQQPWLKNGDFDDINVAKDQESADSLYQFYHQLIQLRQKHPVIADGDYTPRYDDVTEVIAFERRLGDVKLLVVTHFGESPVTLSLPDEVVQAGEYLIGNYPKQPLTNELVLRPYESFAIQY</sequence>
<dbReference type="GO" id="GO:0008788">
    <property type="term" value="F:alpha,alpha-phosphotrehalase activity"/>
    <property type="evidence" value="ECO:0007669"/>
    <property type="project" value="UniProtKB-EC"/>
</dbReference>
<dbReference type="GO" id="GO:0004556">
    <property type="term" value="F:alpha-amylase activity"/>
    <property type="evidence" value="ECO:0007669"/>
    <property type="project" value="TreeGrafter"/>
</dbReference>
<evidence type="ECO:0000313" key="6">
    <source>
        <dbReference type="Proteomes" id="UP000478636"/>
    </source>
</evidence>
<dbReference type="SUPFAM" id="SSF51011">
    <property type="entry name" value="Glycosyl hydrolase domain"/>
    <property type="match status" value="1"/>
</dbReference>
<evidence type="ECO:0000256" key="1">
    <source>
        <dbReference type="ARBA" id="ARBA00008061"/>
    </source>
</evidence>
<dbReference type="Pfam" id="PF23915">
    <property type="entry name" value="SusG_C"/>
    <property type="match status" value="1"/>
</dbReference>
<accession>A0A6L7ABF7</accession>
<comment type="similarity">
    <text evidence="1">Belongs to the glycosyl hydrolase 13 family.</text>
</comment>
<dbReference type="Pfam" id="PF00128">
    <property type="entry name" value="Alpha-amylase"/>
    <property type="match status" value="1"/>
</dbReference>
<protein>
    <submittedName>
        <fullName evidence="5">Alpha,alpha-phosphotrehalase</fullName>
        <ecNumber evidence="5">3.2.1.93</ecNumber>
    </submittedName>
</protein>
<evidence type="ECO:0000313" key="5">
    <source>
        <dbReference type="EMBL" id="MWN21594.1"/>
    </source>
</evidence>
<name>A0A6L7ABF7_LEULA</name>
<dbReference type="FunFam" id="3.20.20.80:FF:000064">
    <property type="entry name" value="Oligo-1,6-glucosidase"/>
    <property type="match status" value="1"/>
</dbReference>
<dbReference type="NCBIfam" id="NF008183">
    <property type="entry name" value="PRK10933.1"/>
    <property type="match status" value="1"/>
</dbReference>
<dbReference type="PANTHER" id="PTHR10357">
    <property type="entry name" value="ALPHA-AMYLASE FAMILY MEMBER"/>
    <property type="match status" value="1"/>
</dbReference>
<dbReference type="InterPro" id="IPR006047">
    <property type="entry name" value="GH13_cat_dom"/>
</dbReference>
<dbReference type="SMART" id="SM00642">
    <property type="entry name" value="Aamy"/>
    <property type="match status" value="1"/>
</dbReference>
<evidence type="ECO:0000259" key="4">
    <source>
        <dbReference type="SMART" id="SM00642"/>
    </source>
</evidence>
<dbReference type="InterPro" id="IPR013780">
    <property type="entry name" value="Glyco_hydro_b"/>
</dbReference>
<reference evidence="5 6" key="1">
    <citation type="submission" date="2019-12" db="EMBL/GenBank/DDBJ databases">
        <title>Complete genome sequence of Leuconostoc lactis strain AVN1 provides insights into metabolic potential.</title>
        <authorList>
            <person name="Besrour N."/>
            <person name="Najjari A."/>
            <person name="Fhoula I."/>
            <person name="Jaballah S."/>
            <person name="Klibi N."/>
            <person name="Ouzari H.I."/>
        </authorList>
    </citation>
    <scope>NUCLEOTIDE SEQUENCE [LARGE SCALE GENOMIC DNA]</scope>
    <source>
        <strain evidence="5 6">AVN1</strain>
    </source>
</reference>
<evidence type="ECO:0000256" key="3">
    <source>
        <dbReference type="ARBA" id="ARBA00023295"/>
    </source>
</evidence>
<dbReference type="InterPro" id="IPR056300">
    <property type="entry name" value="SusG-like_C"/>
</dbReference>
<comment type="caution">
    <text evidence="5">The sequence shown here is derived from an EMBL/GenBank/DDBJ whole genome shotgun (WGS) entry which is preliminary data.</text>
</comment>
<dbReference type="Gene3D" id="2.60.40.1180">
    <property type="entry name" value="Golgi alpha-mannosidase II"/>
    <property type="match status" value="1"/>
</dbReference>
<feature type="domain" description="Glycosyl hydrolase family 13 catalytic" evidence="4">
    <location>
        <begin position="11"/>
        <end position="414"/>
    </location>
</feature>